<comment type="caution">
    <text evidence="3">The sequence shown here is derived from an EMBL/GenBank/DDBJ whole genome shotgun (WGS) entry which is preliminary data.</text>
</comment>
<dbReference type="PROSITE" id="PS51257">
    <property type="entry name" value="PROKAR_LIPOPROTEIN"/>
    <property type="match status" value="1"/>
</dbReference>
<name>A0A545TH13_9GAMM</name>
<evidence type="ECO:0000256" key="1">
    <source>
        <dbReference type="SAM" id="MobiDB-lite"/>
    </source>
</evidence>
<reference evidence="3 4" key="1">
    <citation type="submission" date="2019-06" db="EMBL/GenBank/DDBJ databases">
        <title>Draft genome of Aliikangiella marina GYP-15.</title>
        <authorList>
            <person name="Wang G."/>
        </authorList>
    </citation>
    <scope>NUCLEOTIDE SEQUENCE [LARGE SCALE GENOMIC DNA]</scope>
    <source>
        <strain evidence="3 4">GYP-15</strain>
    </source>
</reference>
<feature type="region of interest" description="Disordered" evidence="1">
    <location>
        <begin position="283"/>
        <end position="314"/>
    </location>
</feature>
<dbReference type="AlphaFoldDB" id="A0A545TH13"/>
<evidence type="ECO:0000259" key="2">
    <source>
        <dbReference type="Pfam" id="PF03713"/>
    </source>
</evidence>
<gene>
    <name evidence="3" type="ORF">FLL45_00695</name>
</gene>
<sequence length="836" mass="91807">MRLLTFLTVLTVMIGCSDEPNNEIQKQDTKAQHSVDQAVNNSPHPLTQNAKIVQPDAPGKPTRTISAEAASNLAHILYTDADVEFMQGMIMHHAQAIDMTNLVADRSENPELIQLAERIDISQKDEIKTMQNWLKARDKDVTSEHAHHAHGAEMMPGMLTPEEMQQLADAKTNAFDKLFLELMIKHHYGALIMVDELLENSGAAQESMMYTFASDINADQKMEIERMAKMLASLSPDPRVGLTAGYLDAESSANNIELKVSIPRPPGFFSPQNPAGFAVLEQEDDAPKTSSQPEEKDADAEEREAQSKKFRQEGKEREASSALFNFANTDLAFAEDFVVVGNYHGFNIFEISNPEKPSLVSSVVCPGGQGDVSIVENLLIMSVEQTRGRIDCGLQGVADVVSDERMRGIRIFDISDLTTPKQVGLVQTCRGSHTHTVVTDPDTEGKFYVYVSGIATVRKGEELAGCSDAQQDPNSALFSIDVVEISLKDPAAAKIVNQPRIFADFDSGSIAGLWQGGDHGRNTQDTAVTDHCHDITVFPELKLAAGACSGNGILMDITDPLNPKRLDAVTDKGFAYWHSATFNNDGTKVIFTDEWGGGGQPRCRANDPASWGANAIFDIVDNKLEFRSYYKLPAPQSDKENCVAHNGSLVPVPGRDIMVQAWYQGGLSLFDFTDSSNPIEIGHFDRGPVNKDHLIVAGYWSVYWHQGLVYGSEIARGFDVLKLSDSEFITANELAAANTIDSKIVNAQYQKMFKWPAKPEVALAYTDQLARLETVNKTKLSELKDLIKSITPSSKENKNQAIKLAELLVQESQSGNSRVQTLSAALLEVVRSLEEV</sequence>
<dbReference type="InterPro" id="IPR012347">
    <property type="entry name" value="Ferritin-like"/>
</dbReference>
<evidence type="ECO:0000313" key="3">
    <source>
        <dbReference type="EMBL" id="TQV76513.1"/>
    </source>
</evidence>
<keyword evidence="4" id="KW-1185">Reference proteome</keyword>
<feature type="compositionally biased region" description="Basic and acidic residues" evidence="1">
    <location>
        <begin position="303"/>
        <end position="314"/>
    </location>
</feature>
<dbReference type="SUPFAM" id="SSF75011">
    <property type="entry name" value="3-carboxy-cis,cis-mucoante lactonizing enzyme"/>
    <property type="match status" value="1"/>
</dbReference>
<accession>A0A545TH13</accession>
<dbReference type="PANTHER" id="PTHR36933:SF1">
    <property type="entry name" value="SLL0788 PROTEIN"/>
    <property type="match status" value="1"/>
</dbReference>
<dbReference type="InterPro" id="IPR005183">
    <property type="entry name" value="DUF305_CopM-like"/>
</dbReference>
<dbReference type="PANTHER" id="PTHR36933">
    <property type="entry name" value="SLL0788 PROTEIN"/>
    <property type="match status" value="1"/>
</dbReference>
<dbReference type="Pfam" id="PF03713">
    <property type="entry name" value="DUF305"/>
    <property type="match status" value="1"/>
</dbReference>
<organism evidence="3 4">
    <name type="scientific">Aliikangiella marina</name>
    <dbReference type="NCBI Taxonomy" id="1712262"/>
    <lineage>
        <taxon>Bacteria</taxon>
        <taxon>Pseudomonadati</taxon>
        <taxon>Pseudomonadota</taxon>
        <taxon>Gammaproteobacteria</taxon>
        <taxon>Oceanospirillales</taxon>
        <taxon>Pleioneaceae</taxon>
        <taxon>Aliikangiella</taxon>
    </lineage>
</organism>
<dbReference type="OrthoDB" id="8603558at2"/>
<dbReference type="Gene3D" id="1.20.1260.10">
    <property type="match status" value="1"/>
</dbReference>
<dbReference type="EMBL" id="VIKR01000001">
    <property type="protein sequence ID" value="TQV76513.1"/>
    <property type="molecule type" value="Genomic_DNA"/>
</dbReference>
<proteinExistence type="predicted"/>
<dbReference type="Proteomes" id="UP000317839">
    <property type="component" value="Unassembled WGS sequence"/>
</dbReference>
<protein>
    <submittedName>
        <fullName evidence="3">DUF305 domain-containing protein</fullName>
    </submittedName>
</protein>
<feature type="domain" description="DUF305" evidence="2">
    <location>
        <begin position="82"/>
        <end position="231"/>
    </location>
</feature>
<dbReference type="RefSeq" id="WP_142887873.1">
    <property type="nucleotide sequence ID" value="NZ_VIKR01000001.1"/>
</dbReference>
<evidence type="ECO:0000313" key="4">
    <source>
        <dbReference type="Proteomes" id="UP000317839"/>
    </source>
</evidence>